<comment type="caution">
    <text evidence="2">The sequence shown here is derived from an EMBL/GenBank/DDBJ whole genome shotgun (WGS) entry which is preliminary data.</text>
</comment>
<feature type="chain" id="PRO_5042056436" evidence="1">
    <location>
        <begin position="21"/>
        <end position="132"/>
    </location>
</feature>
<name>A0AAE0MXY8_9PEZI</name>
<reference evidence="2" key="2">
    <citation type="submission" date="2023-06" db="EMBL/GenBank/DDBJ databases">
        <authorList>
            <consortium name="Lawrence Berkeley National Laboratory"/>
            <person name="Haridas S."/>
            <person name="Hensen N."/>
            <person name="Bonometti L."/>
            <person name="Westerberg I."/>
            <person name="Brannstrom I.O."/>
            <person name="Guillou S."/>
            <person name="Cros-Aarteil S."/>
            <person name="Calhoun S."/>
            <person name="Kuo A."/>
            <person name="Mondo S."/>
            <person name="Pangilinan J."/>
            <person name="Riley R."/>
            <person name="Labutti K."/>
            <person name="Andreopoulos B."/>
            <person name="Lipzen A."/>
            <person name="Chen C."/>
            <person name="Yanf M."/>
            <person name="Daum C."/>
            <person name="Ng V."/>
            <person name="Clum A."/>
            <person name="Steindorff A."/>
            <person name="Ohm R."/>
            <person name="Martin F."/>
            <person name="Silar P."/>
            <person name="Natvig D."/>
            <person name="Lalanne C."/>
            <person name="Gautier V."/>
            <person name="Ament-Velasquez S.L."/>
            <person name="Kruys A."/>
            <person name="Hutchinson M.I."/>
            <person name="Powell A.J."/>
            <person name="Barry K."/>
            <person name="Miller A.N."/>
            <person name="Grigoriev I.V."/>
            <person name="Debuchy R."/>
            <person name="Gladieux P."/>
            <person name="Thoren M.H."/>
            <person name="Johannesson H."/>
        </authorList>
    </citation>
    <scope>NUCLEOTIDE SEQUENCE</scope>
    <source>
        <strain evidence="2">CBS 560.94</strain>
    </source>
</reference>
<gene>
    <name evidence="2" type="ORF">B0H65DRAFT_52330</name>
</gene>
<dbReference type="EMBL" id="JAUEPP010000001">
    <property type="protein sequence ID" value="KAK3355582.1"/>
    <property type="molecule type" value="Genomic_DNA"/>
</dbReference>
<evidence type="ECO:0000256" key="1">
    <source>
        <dbReference type="SAM" id="SignalP"/>
    </source>
</evidence>
<sequence length="132" mass="13552">MQSILAITISLLSVLSPVLAAPSSAEHPALVARTPGNVYVCTGSNWTNTCQVLSLGISGTCTKLPSTYDGHIGSAGPDQGAICRLFADGSCTGSGLAILTYPGESNLYSYNGGQDAGHAAHYIQCRQCTNCV</sequence>
<dbReference type="Proteomes" id="UP001278500">
    <property type="component" value="Unassembled WGS sequence"/>
</dbReference>
<dbReference type="GeneID" id="87865943"/>
<evidence type="ECO:0000313" key="3">
    <source>
        <dbReference type="Proteomes" id="UP001278500"/>
    </source>
</evidence>
<reference evidence="2" key="1">
    <citation type="journal article" date="2023" name="Mol. Phylogenet. Evol.">
        <title>Genome-scale phylogeny and comparative genomics of the fungal order Sordariales.</title>
        <authorList>
            <person name="Hensen N."/>
            <person name="Bonometti L."/>
            <person name="Westerberg I."/>
            <person name="Brannstrom I.O."/>
            <person name="Guillou S."/>
            <person name="Cros-Aarteil S."/>
            <person name="Calhoun S."/>
            <person name="Haridas S."/>
            <person name="Kuo A."/>
            <person name="Mondo S."/>
            <person name="Pangilinan J."/>
            <person name="Riley R."/>
            <person name="LaButti K."/>
            <person name="Andreopoulos B."/>
            <person name="Lipzen A."/>
            <person name="Chen C."/>
            <person name="Yan M."/>
            <person name="Daum C."/>
            <person name="Ng V."/>
            <person name="Clum A."/>
            <person name="Steindorff A."/>
            <person name="Ohm R.A."/>
            <person name="Martin F."/>
            <person name="Silar P."/>
            <person name="Natvig D.O."/>
            <person name="Lalanne C."/>
            <person name="Gautier V."/>
            <person name="Ament-Velasquez S.L."/>
            <person name="Kruys A."/>
            <person name="Hutchinson M.I."/>
            <person name="Powell A.J."/>
            <person name="Barry K."/>
            <person name="Miller A.N."/>
            <person name="Grigoriev I.V."/>
            <person name="Debuchy R."/>
            <person name="Gladieux P."/>
            <person name="Hiltunen Thoren M."/>
            <person name="Johannesson H."/>
        </authorList>
    </citation>
    <scope>NUCLEOTIDE SEQUENCE</scope>
    <source>
        <strain evidence="2">CBS 560.94</strain>
    </source>
</reference>
<accession>A0AAE0MXY8</accession>
<keyword evidence="1" id="KW-0732">Signal</keyword>
<protein>
    <submittedName>
        <fullName evidence="2">Uncharacterized protein</fullName>
    </submittedName>
</protein>
<feature type="signal peptide" evidence="1">
    <location>
        <begin position="1"/>
        <end position="20"/>
    </location>
</feature>
<organism evidence="2 3">
    <name type="scientific">Neurospora tetraspora</name>
    <dbReference type="NCBI Taxonomy" id="94610"/>
    <lineage>
        <taxon>Eukaryota</taxon>
        <taxon>Fungi</taxon>
        <taxon>Dikarya</taxon>
        <taxon>Ascomycota</taxon>
        <taxon>Pezizomycotina</taxon>
        <taxon>Sordariomycetes</taxon>
        <taxon>Sordariomycetidae</taxon>
        <taxon>Sordariales</taxon>
        <taxon>Sordariaceae</taxon>
        <taxon>Neurospora</taxon>
    </lineage>
</organism>
<proteinExistence type="predicted"/>
<evidence type="ECO:0000313" key="2">
    <source>
        <dbReference type="EMBL" id="KAK3355582.1"/>
    </source>
</evidence>
<dbReference type="AlphaFoldDB" id="A0AAE0MXY8"/>
<keyword evidence="3" id="KW-1185">Reference proteome</keyword>
<dbReference type="RefSeq" id="XP_062686960.1">
    <property type="nucleotide sequence ID" value="XM_062828789.1"/>
</dbReference>